<keyword evidence="5" id="KW-1185">Reference proteome</keyword>
<dbReference type="OrthoDB" id="5835829at2759"/>
<dbReference type="InterPro" id="IPR002213">
    <property type="entry name" value="UDP_glucos_trans"/>
</dbReference>
<dbReference type="FunFam" id="3.40.50.2000:FF:000088">
    <property type="entry name" value="Glycosyltransferase"/>
    <property type="match status" value="1"/>
</dbReference>
<evidence type="ECO:0008006" key="6">
    <source>
        <dbReference type="Google" id="ProtNLM"/>
    </source>
</evidence>
<organism evidence="4 5">
    <name type="scientific">Aquilegia coerulea</name>
    <name type="common">Rocky mountain columbine</name>
    <dbReference type="NCBI Taxonomy" id="218851"/>
    <lineage>
        <taxon>Eukaryota</taxon>
        <taxon>Viridiplantae</taxon>
        <taxon>Streptophyta</taxon>
        <taxon>Embryophyta</taxon>
        <taxon>Tracheophyta</taxon>
        <taxon>Spermatophyta</taxon>
        <taxon>Magnoliopsida</taxon>
        <taxon>Ranunculales</taxon>
        <taxon>Ranunculaceae</taxon>
        <taxon>Thalictroideae</taxon>
        <taxon>Aquilegia</taxon>
    </lineage>
</organism>
<evidence type="ECO:0000313" key="4">
    <source>
        <dbReference type="EMBL" id="PIA52267.1"/>
    </source>
</evidence>
<keyword evidence="3" id="KW-0808">Transferase</keyword>
<protein>
    <recommendedName>
        <fullName evidence="6">Glycosyltransferase</fullName>
    </recommendedName>
</protein>
<proteinExistence type="inferred from homology"/>
<keyword evidence="2" id="KW-0328">Glycosyltransferase</keyword>
<comment type="similarity">
    <text evidence="1">Belongs to the UDP-glycosyltransferase family.</text>
</comment>
<evidence type="ECO:0000313" key="5">
    <source>
        <dbReference type="Proteomes" id="UP000230069"/>
    </source>
</evidence>
<name>A0A2G5E9N5_AQUCA</name>
<accession>A0A2G5E9N5</accession>
<dbReference type="CDD" id="cd03784">
    <property type="entry name" value="GT1_Gtf-like"/>
    <property type="match status" value="1"/>
</dbReference>
<dbReference type="InParanoid" id="A0A2G5E9N5"/>
<dbReference type="GO" id="GO:0035251">
    <property type="term" value="F:UDP-glucosyltransferase activity"/>
    <property type="evidence" value="ECO:0007669"/>
    <property type="project" value="InterPro"/>
</dbReference>
<dbReference type="AlphaFoldDB" id="A0A2G5E9N5"/>
<evidence type="ECO:0000256" key="2">
    <source>
        <dbReference type="ARBA" id="ARBA00022676"/>
    </source>
</evidence>
<sequence length="459" mass="51566">MTSNKSLHVVMLPWFAFGHMIPFYQLSIALAKAGIRISFISTPKNIARLPIIPTNLQPLFKFVEFKLPVVDGLPEGAEATVDLSMEEIPFLKKAYDMLENEFKNFVSSVESIDWIIQDFNAYWVVDIAKQFGIRQIWFSVFCSVVWAFLGHPDKKRSSWESLTSPPEWMTFPSTVAFKSFEAKAFFAGAYGKNASAMTDVERLAKVVQGCKAIASKSCIEYEDGYLDVFQTVYSKPVIPVGFLPPVQPEKKKKTSEGEQSGEIFKWLDQQQNKSVVYVAFGSEVKLNREQVYEIAHGLELANIPFLWALRKPMWASNDNDALPSGFRSRTGHIGMVILGWVPQLDILAHPSVGGSLFHSGWGSIIESLQHGHTLVVLPLVIDQGLNARLLVEKGLAIEVDRADDGKFNSQHIAKALKIALVSEEGESVRARAREMEPLFSDQELHYDHYISGFVRYLKA</sequence>
<dbReference type="EMBL" id="KZ305027">
    <property type="protein sequence ID" value="PIA52267.1"/>
    <property type="molecule type" value="Genomic_DNA"/>
</dbReference>
<dbReference type="Pfam" id="PF00201">
    <property type="entry name" value="UDPGT"/>
    <property type="match status" value="1"/>
</dbReference>
<evidence type="ECO:0000256" key="1">
    <source>
        <dbReference type="ARBA" id="ARBA00009995"/>
    </source>
</evidence>
<dbReference type="FunFam" id="3.40.50.2000:FF:000037">
    <property type="entry name" value="Glycosyltransferase"/>
    <property type="match status" value="1"/>
</dbReference>
<dbReference type="Gene3D" id="3.40.50.2000">
    <property type="entry name" value="Glycogen Phosphorylase B"/>
    <property type="match status" value="2"/>
</dbReference>
<reference evidence="4 5" key="1">
    <citation type="submission" date="2017-09" db="EMBL/GenBank/DDBJ databases">
        <title>WGS assembly of Aquilegia coerulea Goldsmith.</title>
        <authorList>
            <person name="Hodges S."/>
            <person name="Kramer E."/>
            <person name="Nordborg M."/>
            <person name="Tomkins J."/>
            <person name="Borevitz J."/>
            <person name="Derieg N."/>
            <person name="Yan J."/>
            <person name="Mihaltcheva S."/>
            <person name="Hayes R.D."/>
            <person name="Rokhsar D."/>
        </authorList>
    </citation>
    <scope>NUCLEOTIDE SEQUENCE [LARGE SCALE GENOMIC DNA]</scope>
    <source>
        <strain evidence="5">cv. Goldsmith</strain>
    </source>
</reference>
<dbReference type="Proteomes" id="UP000230069">
    <property type="component" value="Unassembled WGS sequence"/>
</dbReference>
<dbReference type="SUPFAM" id="SSF53756">
    <property type="entry name" value="UDP-Glycosyltransferase/glycogen phosphorylase"/>
    <property type="match status" value="1"/>
</dbReference>
<dbReference type="PANTHER" id="PTHR48049:SF57">
    <property type="entry name" value="UDP-GLYCOSYLTRANSFERASE 91C1-LIKE"/>
    <property type="match status" value="1"/>
</dbReference>
<dbReference type="PANTHER" id="PTHR48049">
    <property type="entry name" value="GLYCOSYLTRANSFERASE"/>
    <property type="match status" value="1"/>
</dbReference>
<evidence type="ECO:0000256" key="3">
    <source>
        <dbReference type="ARBA" id="ARBA00022679"/>
    </source>
</evidence>
<dbReference type="InterPro" id="IPR050481">
    <property type="entry name" value="UDP-glycosyltransf_plant"/>
</dbReference>
<gene>
    <name evidence="4" type="ORF">AQUCO_01000262v1</name>
</gene>